<organism evidence="1 2">
    <name type="scientific">Ktedonosporobacter rubrisoli</name>
    <dbReference type="NCBI Taxonomy" id="2509675"/>
    <lineage>
        <taxon>Bacteria</taxon>
        <taxon>Bacillati</taxon>
        <taxon>Chloroflexota</taxon>
        <taxon>Ktedonobacteria</taxon>
        <taxon>Ktedonobacterales</taxon>
        <taxon>Ktedonosporobacteraceae</taxon>
        <taxon>Ktedonosporobacter</taxon>
    </lineage>
</organism>
<dbReference type="EMBL" id="CP035758">
    <property type="protein sequence ID" value="QBD76582.1"/>
    <property type="molecule type" value="Genomic_DNA"/>
</dbReference>
<gene>
    <name evidence="1" type="ORF">EPA93_11440</name>
</gene>
<proteinExistence type="predicted"/>
<dbReference type="OrthoDB" id="165065at2"/>
<keyword evidence="2" id="KW-1185">Reference proteome</keyword>
<evidence type="ECO:0000313" key="2">
    <source>
        <dbReference type="Proteomes" id="UP000290365"/>
    </source>
</evidence>
<dbReference type="Proteomes" id="UP000290365">
    <property type="component" value="Chromosome"/>
</dbReference>
<dbReference type="KEGG" id="kbs:EPA93_11440"/>
<dbReference type="AlphaFoldDB" id="A0A4P6JNE0"/>
<protein>
    <submittedName>
        <fullName evidence="1">XRE family transcriptional regulator</fullName>
    </submittedName>
</protein>
<sequence length="92" mass="10280">MPVTCHLRILLARLNVEHAKQGKPTISLRRLSEESGVSLSVLVSLHTGQSHRIDYTTVDRLLTYFNRSLPVSMNDLLVWEPAVQDEATLAAV</sequence>
<accession>A0A4P6JNE0</accession>
<evidence type="ECO:0000313" key="1">
    <source>
        <dbReference type="EMBL" id="QBD76582.1"/>
    </source>
</evidence>
<reference evidence="1 2" key="1">
    <citation type="submission" date="2019-01" db="EMBL/GenBank/DDBJ databases">
        <title>Ktedonosporobacter rubrisoli SCAWS-G2.</title>
        <authorList>
            <person name="Huang Y."/>
            <person name="Yan B."/>
        </authorList>
    </citation>
    <scope>NUCLEOTIDE SEQUENCE [LARGE SCALE GENOMIC DNA]</scope>
    <source>
        <strain evidence="1 2">SCAWS-G2</strain>
    </source>
</reference>
<dbReference type="RefSeq" id="WP_129887500.1">
    <property type="nucleotide sequence ID" value="NZ_CP035758.1"/>
</dbReference>
<name>A0A4P6JNE0_KTERU</name>